<accession>A0AAD6DKM7</accession>
<evidence type="ECO:0000313" key="2">
    <source>
        <dbReference type="Proteomes" id="UP001213799"/>
    </source>
</evidence>
<reference evidence="1" key="2">
    <citation type="submission" date="2023-01" db="EMBL/GenBank/DDBJ databases">
        <authorList>
            <person name="Petersen C."/>
        </authorList>
    </citation>
    <scope>NUCLEOTIDE SEQUENCE</scope>
    <source>
        <strain evidence="1">IBT 12815</strain>
    </source>
</reference>
<dbReference type="AlphaFoldDB" id="A0AAD6DKM7"/>
<proteinExistence type="predicted"/>
<dbReference type="RefSeq" id="XP_056747187.1">
    <property type="nucleotide sequence ID" value="XM_056901900.1"/>
</dbReference>
<gene>
    <name evidence="1" type="ORF">N7537_010846</name>
</gene>
<dbReference type="Proteomes" id="UP001213799">
    <property type="component" value="Unassembled WGS sequence"/>
</dbReference>
<sequence length="143" mass="15781">MGLLSIPRLGLLATIFEKGFHLRPLGLWDIAAIHSDKVAPFVIVVFVENSLAGVVFFREVCRHVRAIGVVDWLANELNVTSWGSLAISRLIATGPSHQSIAFLQMLFALGVLLHSFSQLEHFLAAQVFRSLSVQLLSQYEPGE</sequence>
<evidence type="ECO:0000313" key="1">
    <source>
        <dbReference type="EMBL" id="KAJ5588168.1"/>
    </source>
</evidence>
<keyword evidence="2" id="KW-1185">Reference proteome</keyword>
<dbReference type="EMBL" id="JAQJAE010000006">
    <property type="protein sequence ID" value="KAJ5588168.1"/>
    <property type="molecule type" value="Genomic_DNA"/>
</dbReference>
<dbReference type="GeneID" id="81592142"/>
<name>A0AAD6DKM7_9EURO</name>
<reference evidence="1" key="1">
    <citation type="journal article" date="2023" name="IMA Fungus">
        <title>Comparative genomic study of the Penicillium genus elucidates a diverse pangenome and 15 lateral gene transfer events.</title>
        <authorList>
            <person name="Petersen C."/>
            <person name="Sorensen T."/>
            <person name="Nielsen M.R."/>
            <person name="Sondergaard T.E."/>
            <person name="Sorensen J.L."/>
            <person name="Fitzpatrick D.A."/>
            <person name="Frisvad J.C."/>
            <person name="Nielsen K.L."/>
        </authorList>
    </citation>
    <scope>NUCLEOTIDE SEQUENCE</scope>
    <source>
        <strain evidence="1">IBT 12815</strain>
    </source>
</reference>
<organism evidence="1 2">
    <name type="scientific">Penicillium hordei</name>
    <dbReference type="NCBI Taxonomy" id="40994"/>
    <lineage>
        <taxon>Eukaryota</taxon>
        <taxon>Fungi</taxon>
        <taxon>Dikarya</taxon>
        <taxon>Ascomycota</taxon>
        <taxon>Pezizomycotina</taxon>
        <taxon>Eurotiomycetes</taxon>
        <taxon>Eurotiomycetidae</taxon>
        <taxon>Eurotiales</taxon>
        <taxon>Aspergillaceae</taxon>
        <taxon>Penicillium</taxon>
    </lineage>
</organism>
<protein>
    <submittedName>
        <fullName evidence="1">Uncharacterized protein</fullName>
    </submittedName>
</protein>
<comment type="caution">
    <text evidence="1">The sequence shown here is derived from an EMBL/GenBank/DDBJ whole genome shotgun (WGS) entry which is preliminary data.</text>
</comment>